<gene>
    <name evidence="1" type="ORF">FHS26_001371</name>
</gene>
<accession>A0A7W5BJ96</accession>
<sequence length="51" mass="5871">MSARLVMGAMRLKRIAIFQIRSSRFRSLFFRIPDAKPLRTFAGIAPDQMSN</sequence>
<organism evidence="1 2">
    <name type="scientific">Rhizobium pisi</name>
    <dbReference type="NCBI Taxonomy" id="574561"/>
    <lineage>
        <taxon>Bacteria</taxon>
        <taxon>Pseudomonadati</taxon>
        <taxon>Pseudomonadota</taxon>
        <taxon>Alphaproteobacteria</taxon>
        <taxon>Hyphomicrobiales</taxon>
        <taxon>Rhizobiaceae</taxon>
        <taxon>Rhizobium/Agrobacterium group</taxon>
        <taxon>Rhizobium</taxon>
    </lineage>
</organism>
<protein>
    <submittedName>
        <fullName evidence="1">Uncharacterized protein</fullName>
    </submittedName>
</protein>
<reference evidence="1 2" key="1">
    <citation type="submission" date="2020-08" db="EMBL/GenBank/DDBJ databases">
        <title>Genomic Encyclopedia of Type Strains, Phase III (KMG-III): the genomes of soil and plant-associated and newly described type strains.</title>
        <authorList>
            <person name="Whitman W."/>
        </authorList>
    </citation>
    <scope>NUCLEOTIDE SEQUENCE [LARGE SCALE GENOMIC DNA]</scope>
    <source>
        <strain evidence="1 2">CECT 4113</strain>
    </source>
</reference>
<evidence type="ECO:0000313" key="2">
    <source>
        <dbReference type="Proteomes" id="UP000518315"/>
    </source>
</evidence>
<keyword evidence="2" id="KW-1185">Reference proteome</keyword>
<name>A0A7W5BJ96_9HYPH</name>
<dbReference type="EMBL" id="JACHXH010000004">
    <property type="protein sequence ID" value="MBB3133658.1"/>
    <property type="molecule type" value="Genomic_DNA"/>
</dbReference>
<proteinExistence type="predicted"/>
<evidence type="ECO:0000313" key="1">
    <source>
        <dbReference type="EMBL" id="MBB3133658.1"/>
    </source>
</evidence>
<dbReference type="Proteomes" id="UP000518315">
    <property type="component" value="Unassembled WGS sequence"/>
</dbReference>
<comment type="caution">
    <text evidence="1">The sequence shown here is derived from an EMBL/GenBank/DDBJ whole genome shotgun (WGS) entry which is preliminary data.</text>
</comment>
<dbReference type="AlphaFoldDB" id="A0A7W5BJ96"/>
<dbReference type="RefSeq" id="WP_165504895.1">
    <property type="nucleotide sequence ID" value="NZ_JACHXH010000004.1"/>
</dbReference>